<name>A0A419T8Q4_9FIRM</name>
<protein>
    <submittedName>
        <fullName evidence="2">Cupin</fullName>
    </submittedName>
</protein>
<organism evidence="2 3">
    <name type="scientific">Thermohalobacter berrensis</name>
    <dbReference type="NCBI Taxonomy" id="99594"/>
    <lineage>
        <taxon>Bacteria</taxon>
        <taxon>Bacillati</taxon>
        <taxon>Bacillota</taxon>
        <taxon>Tissierellia</taxon>
        <taxon>Tissierellales</taxon>
        <taxon>Thermohalobacteraceae</taxon>
        <taxon>Thermohalobacter</taxon>
    </lineage>
</organism>
<dbReference type="CDD" id="cd02222">
    <property type="entry name" value="cupin_TM1459-like"/>
    <property type="match status" value="1"/>
</dbReference>
<feature type="domain" description="Cupin type-2" evidence="1">
    <location>
        <begin position="41"/>
        <end position="109"/>
    </location>
</feature>
<dbReference type="InterPro" id="IPR013096">
    <property type="entry name" value="Cupin_2"/>
</dbReference>
<dbReference type="RefSeq" id="WP_120167426.1">
    <property type="nucleotide sequence ID" value="NZ_MCIB01000003.1"/>
</dbReference>
<evidence type="ECO:0000313" key="3">
    <source>
        <dbReference type="Proteomes" id="UP000284177"/>
    </source>
</evidence>
<dbReference type="InterPro" id="IPR011051">
    <property type="entry name" value="RmlC_Cupin_sf"/>
</dbReference>
<dbReference type="AlphaFoldDB" id="A0A419T8Q4"/>
<evidence type="ECO:0000313" key="2">
    <source>
        <dbReference type="EMBL" id="RKD33934.1"/>
    </source>
</evidence>
<dbReference type="InterPro" id="IPR014710">
    <property type="entry name" value="RmlC-like_jellyroll"/>
</dbReference>
<dbReference type="SUPFAM" id="SSF51182">
    <property type="entry name" value="RmlC-like cupins"/>
    <property type="match status" value="1"/>
</dbReference>
<dbReference type="EMBL" id="MCIB01000003">
    <property type="protein sequence ID" value="RKD33934.1"/>
    <property type="molecule type" value="Genomic_DNA"/>
</dbReference>
<accession>A0A419T8Q4</accession>
<dbReference type="OrthoDB" id="9791297at2"/>
<dbReference type="Gene3D" id="2.60.120.10">
    <property type="entry name" value="Jelly Rolls"/>
    <property type="match status" value="1"/>
</dbReference>
<keyword evidence="3" id="KW-1185">Reference proteome</keyword>
<dbReference type="PANTHER" id="PTHR37694:SF1">
    <property type="entry name" value="SLR8022 PROTEIN"/>
    <property type="match status" value="1"/>
</dbReference>
<proteinExistence type="predicted"/>
<comment type="caution">
    <text evidence="2">The sequence shown here is derived from an EMBL/GenBank/DDBJ whole genome shotgun (WGS) entry which is preliminary data.</text>
</comment>
<dbReference type="Proteomes" id="UP000284177">
    <property type="component" value="Unassembled WGS sequence"/>
</dbReference>
<sequence>MIVSHEKDLEGKRIEGEGIKKAIKKVLISPEEGWEGHVMRVFELEEGGHTPKHTHPWPHINYIVRGKGILHLDGKDYEVEEGSFAYVPSNKIHQFSNRGKDNFAFICIVPEEGDK</sequence>
<evidence type="ECO:0000259" key="1">
    <source>
        <dbReference type="Pfam" id="PF07883"/>
    </source>
</evidence>
<reference evidence="2 3" key="1">
    <citation type="submission" date="2016-08" db="EMBL/GenBank/DDBJ databases">
        <title>Novel Firmicutes and Novel Genomes.</title>
        <authorList>
            <person name="Poppleton D.I."/>
            <person name="Gribaldo S."/>
        </authorList>
    </citation>
    <scope>NUCLEOTIDE SEQUENCE [LARGE SCALE GENOMIC DNA]</scope>
    <source>
        <strain evidence="2 3">CTT3</strain>
    </source>
</reference>
<dbReference type="Pfam" id="PF07883">
    <property type="entry name" value="Cupin_2"/>
    <property type="match status" value="1"/>
</dbReference>
<gene>
    <name evidence="2" type="ORF">BET03_08380</name>
</gene>
<dbReference type="PANTHER" id="PTHR37694">
    <property type="entry name" value="SLR8022 PROTEIN"/>
    <property type="match status" value="1"/>
</dbReference>